<evidence type="ECO:0000256" key="1">
    <source>
        <dbReference type="ARBA" id="ARBA00004191"/>
    </source>
</evidence>
<evidence type="ECO:0000256" key="3">
    <source>
        <dbReference type="ARBA" id="ARBA00022512"/>
    </source>
</evidence>
<dbReference type="PRINTS" id="PR00081">
    <property type="entry name" value="GDHRDH"/>
</dbReference>
<gene>
    <name evidence="7" type="ORF">HZU40_04580</name>
</gene>
<name>A0A7G8PGZ8_9MYCO</name>
<dbReference type="GO" id="GO:0004316">
    <property type="term" value="F:3-oxoacyl-[acyl-carrier-protein] reductase (NADPH) activity"/>
    <property type="evidence" value="ECO:0007669"/>
    <property type="project" value="UniProtKB-EC"/>
</dbReference>
<dbReference type="InterPro" id="IPR020904">
    <property type="entry name" value="Sc_DH/Rdtase_CS"/>
</dbReference>
<dbReference type="EMBL" id="CP059894">
    <property type="protein sequence ID" value="QNJ93614.1"/>
    <property type="molecule type" value="Genomic_DNA"/>
</dbReference>
<evidence type="ECO:0000256" key="5">
    <source>
        <dbReference type="ARBA" id="ARBA00040781"/>
    </source>
</evidence>
<dbReference type="CDD" id="cd05233">
    <property type="entry name" value="SDR_c"/>
    <property type="match status" value="1"/>
</dbReference>
<dbReference type="SUPFAM" id="SSF51735">
    <property type="entry name" value="NAD(P)-binding Rossmann-fold domains"/>
    <property type="match status" value="1"/>
</dbReference>
<evidence type="ECO:0000256" key="6">
    <source>
        <dbReference type="ARBA" id="ARBA00047400"/>
    </source>
</evidence>
<dbReference type="Proteomes" id="UP000515498">
    <property type="component" value="Chromosome"/>
</dbReference>
<evidence type="ECO:0000313" key="8">
    <source>
        <dbReference type="Proteomes" id="UP000515498"/>
    </source>
</evidence>
<comment type="catalytic activity">
    <reaction evidence="6">
        <text>a (3R)-hydroxyacyl-[ACP] + NADP(+) = a 3-oxoacyl-[ACP] + NADPH + H(+)</text>
        <dbReference type="Rhea" id="RHEA:17397"/>
        <dbReference type="Rhea" id="RHEA-COMP:9916"/>
        <dbReference type="Rhea" id="RHEA-COMP:9945"/>
        <dbReference type="ChEBI" id="CHEBI:15378"/>
        <dbReference type="ChEBI" id="CHEBI:57783"/>
        <dbReference type="ChEBI" id="CHEBI:58349"/>
        <dbReference type="ChEBI" id="CHEBI:78776"/>
        <dbReference type="ChEBI" id="CHEBI:78827"/>
        <dbReference type="EC" id="1.1.1.100"/>
    </reaction>
    <physiologicalReaction direction="right-to-left" evidence="6">
        <dbReference type="Rhea" id="RHEA:17399"/>
    </physiologicalReaction>
</comment>
<comment type="subcellular location">
    <subcellularLocation>
        <location evidence="1">Secreted</location>
        <location evidence="1">Cell wall</location>
    </subcellularLocation>
</comment>
<dbReference type="AlphaFoldDB" id="A0A7G8PGZ8"/>
<dbReference type="FunFam" id="3.40.50.720:FF:000084">
    <property type="entry name" value="Short-chain dehydrogenase reductase"/>
    <property type="match status" value="1"/>
</dbReference>
<dbReference type="InterPro" id="IPR002347">
    <property type="entry name" value="SDR_fam"/>
</dbReference>
<dbReference type="RefSeq" id="WP_187097678.1">
    <property type="nucleotide sequence ID" value="NZ_CP059894.1"/>
</dbReference>
<comment type="similarity">
    <text evidence="2">Belongs to the short-chain dehydrogenases/reductases (SDR) family.</text>
</comment>
<keyword evidence="4" id="KW-0560">Oxidoreductase</keyword>
<sequence>MDMHLIDKIAVVSGASKGIGLAISQAFAAAGASVIAGARHNSAELEALEAAGSATFVAADLATADGVASLVAAAAARGGIDILVNNTGAVVPHMGGFLTLTDEAWQASIEVNLLSAVRLTRAALPHLLKNGGSVVMIGSVNAVMPDYPILDYSATKAALANLAKGLSGEFGPRGVRVNVISPGPVATPLWLAEGGVGDQFGGGSGASAQDVLQSVVARSATGRATTAQEVADLALFLASDRSANITGADVRIDGGLVTTTV</sequence>
<dbReference type="PROSITE" id="PS00061">
    <property type="entry name" value="ADH_SHORT"/>
    <property type="match status" value="1"/>
</dbReference>
<dbReference type="GO" id="GO:0032787">
    <property type="term" value="P:monocarboxylic acid metabolic process"/>
    <property type="evidence" value="ECO:0007669"/>
    <property type="project" value="UniProtKB-ARBA"/>
</dbReference>
<dbReference type="KEGG" id="mflu:HZU40_04580"/>
<dbReference type="InterPro" id="IPR050259">
    <property type="entry name" value="SDR"/>
</dbReference>
<organism evidence="7 8">
    <name type="scientific">Mycolicibacterium fluoranthenivorans</name>
    <dbReference type="NCBI Taxonomy" id="258505"/>
    <lineage>
        <taxon>Bacteria</taxon>
        <taxon>Bacillati</taxon>
        <taxon>Actinomycetota</taxon>
        <taxon>Actinomycetes</taxon>
        <taxon>Mycobacteriales</taxon>
        <taxon>Mycobacteriaceae</taxon>
        <taxon>Mycolicibacterium</taxon>
    </lineage>
</organism>
<keyword evidence="3" id="KW-0134">Cell wall</keyword>
<reference evidence="7 8" key="1">
    <citation type="submission" date="2020-07" db="EMBL/GenBank/DDBJ databases">
        <title>Draft genome sequence of four isobutane-metabolizing strains capable of cometabolically degrading diverse ether contaminants.</title>
        <authorList>
            <person name="Chen W."/>
            <person name="Faulkner N."/>
            <person name="Smith C."/>
            <person name="Hyman M."/>
        </authorList>
    </citation>
    <scope>NUCLEOTIDE SEQUENCE [LARGE SCALE GENOMIC DNA]</scope>
    <source>
        <strain evidence="7 8">2A</strain>
    </source>
</reference>
<protein>
    <recommendedName>
        <fullName evidence="5">3-oxoacyl-[acyl-carrier-protein] reductase MabA</fullName>
    </recommendedName>
</protein>
<evidence type="ECO:0000256" key="4">
    <source>
        <dbReference type="ARBA" id="ARBA00023002"/>
    </source>
</evidence>
<keyword evidence="3" id="KW-0964">Secreted</keyword>
<evidence type="ECO:0000256" key="2">
    <source>
        <dbReference type="ARBA" id="ARBA00006484"/>
    </source>
</evidence>
<evidence type="ECO:0000313" key="7">
    <source>
        <dbReference type="EMBL" id="QNJ93614.1"/>
    </source>
</evidence>
<dbReference type="Pfam" id="PF13561">
    <property type="entry name" value="adh_short_C2"/>
    <property type="match status" value="1"/>
</dbReference>
<accession>A0A7G8PGZ8</accession>
<dbReference type="Gene3D" id="3.40.50.720">
    <property type="entry name" value="NAD(P)-binding Rossmann-like Domain"/>
    <property type="match status" value="1"/>
</dbReference>
<proteinExistence type="inferred from homology"/>
<dbReference type="InterPro" id="IPR036291">
    <property type="entry name" value="NAD(P)-bd_dom_sf"/>
</dbReference>
<dbReference type="PANTHER" id="PTHR42879">
    <property type="entry name" value="3-OXOACYL-(ACYL-CARRIER-PROTEIN) REDUCTASE"/>
    <property type="match status" value="1"/>
</dbReference>
<dbReference type="PRINTS" id="PR00080">
    <property type="entry name" value="SDRFAMILY"/>
</dbReference>